<proteinExistence type="predicted"/>
<organism evidence="1 2">
    <name type="scientific">Grifola frondosa</name>
    <name type="common">Maitake</name>
    <name type="synonym">Polyporus frondosus</name>
    <dbReference type="NCBI Taxonomy" id="5627"/>
    <lineage>
        <taxon>Eukaryota</taxon>
        <taxon>Fungi</taxon>
        <taxon>Dikarya</taxon>
        <taxon>Basidiomycota</taxon>
        <taxon>Agaricomycotina</taxon>
        <taxon>Agaricomycetes</taxon>
        <taxon>Polyporales</taxon>
        <taxon>Grifolaceae</taxon>
        <taxon>Grifola</taxon>
    </lineage>
</organism>
<reference evidence="1 2" key="1">
    <citation type="submission" date="2016-03" db="EMBL/GenBank/DDBJ databases">
        <title>Whole genome sequencing of Grifola frondosa 9006-11.</title>
        <authorList>
            <person name="Min B."/>
            <person name="Park H."/>
            <person name="Kim J.-G."/>
            <person name="Cho H."/>
            <person name="Oh Y.-L."/>
            <person name="Kong W.-S."/>
            <person name="Choi I.-G."/>
        </authorList>
    </citation>
    <scope>NUCLEOTIDE SEQUENCE [LARGE SCALE GENOMIC DNA]</scope>
    <source>
        <strain evidence="1 2">9006-11</strain>
    </source>
</reference>
<name>A0A1C7LK71_GRIFR</name>
<sequence>MQVVYLARRYAFAVTYARPRPLSWRRTCLNSLQSQYTTRVVAPAAEPSVAYNLRTLDPLRVTPHDYVDLSDVHCKLYDVNQIAPASSSPESSEKALNEIIEMTLEPPASSPPEPPEKPLNELIQNIIKQPAVSPASLLSPVTLSYARVVVRKDGQTGVQEIRHLPFPSNTHGFLYYHTPPDAPPTAGELRFHLVRRNDAGRPQKGYDLLNNHGIPWSYPLLAIAMESSPFLRNILLRDGLVTEDVLTLCHRLCRRAAGRTFARWSPLIYQLNQPFYVDLSDRNVVSWLLDEAFLGSFKPRLLFSDTRADYKGVVPYTGSLLCHFESIQRVEPPNIALRIVKVLEDVRCMIPNYDGYVCMPAEGEFLKLIVRCSACSAFVDFFISKK</sequence>
<accession>A0A1C7LK71</accession>
<keyword evidence="2" id="KW-1185">Reference proteome</keyword>
<evidence type="ECO:0000313" key="2">
    <source>
        <dbReference type="Proteomes" id="UP000092993"/>
    </source>
</evidence>
<dbReference type="AlphaFoldDB" id="A0A1C7LK71"/>
<dbReference type="EMBL" id="LUGG01000127">
    <property type="protein sequence ID" value="OBZ62671.1"/>
    <property type="molecule type" value="Genomic_DNA"/>
</dbReference>
<gene>
    <name evidence="1" type="ORF">A0H81_15030</name>
</gene>
<dbReference type="OrthoDB" id="2758168at2759"/>
<comment type="caution">
    <text evidence="1">The sequence shown here is derived from an EMBL/GenBank/DDBJ whole genome shotgun (WGS) entry which is preliminary data.</text>
</comment>
<evidence type="ECO:0000313" key="1">
    <source>
        <dbReference type="EMBL" id="OBZ62671.1"/>
    </source>
</evidence>
<protein>
    <submittedName>
        <fullName evidence="1">Uncharacterized protein</fullName>
    </submittedName>
</protein>
<dbReference type="Proteomes" id="UP000092993">
    <property type="component" value="Unassembled WGS sequence"/>
</dbReference>